<keyword evidence="5" id="KW-0418">Kinase</keyword>
<dbReference type="InterPro" id="IPR005467">
    <property type="entry name" value="His_kinase_dom"/>
</dbReference>
<dbReference type="PROSITE" id="PS50112">
    <property type="entry name" value="PAS"/>
    <property type="match status" value="2"/>
</dbReference>
<dbReference type="SUPFAM" id="SSF55785">
    <property type="entry name" value="PYP-like sensor domain (PAS domain)"/>
    <property type="match status" value="2"/>
</dbReference>
<evidence type="ECO:0000256" key="5">
    <source>
        <dbReference type="ARBA" id="ARBA00022777"/>
    </source>
</evidence>
<dbReference type="RefSeq" id="WP_092122760.1">
    <property type="nucleotide sequence ID" value="NZ_FMXO01000016.1"/>
</dbReference>
<feature type="domain" description="Histidine kinase" evidence="7">
    <location>
        <begin position="333"/>
        <end position="552"/>
    </location>
</feature>
<organism evidence="10 11">
    <name type="scientific">Desulfonatronum thiosulfatophilum</name>
    <dbReference type="NCBI Taxonomy" id="617002"/>
    <lineage>
        <taxon>Bacteria</taxon>
        <taxon>Pseudomonadati</taxon>
        <taxon>Thermodesulfobacteriota</taxon>
        <taxon>Desulfovibrionia</taxon>
        <taxon>Desulfovibrionales</taxon>
        <taxon>Desulfonatronaceae</taxon>
        <taxon>Desulfonatronum</taxon>
    </lineage>
</organism>
<reference evidence="10 11" key="1">
    <citation type="submission" date="2016-10" db="EMBL/GenBank/DDBJ databases">
        <authorList>
            <person name="de Groot N.N."/>
        </authorList>
    </citation>
    <scope>NUCLEOTIDE SEQUENCE [LARGE SCALE GENOMIC DNA]</scope>
    <source>
        <strain evidence="10 11">ASO4-2</strain>
    </source>
</reference>
<evidence type="ECO:0000256" key="6">
    <source>
        <dbReference type="SAM" id="Coils"/>
    </source>
</evidence>
<dbReference type="Gene3D" id="1.10.287.130">
    <property type="match status" value="1"/>
</dbReference>
<dbReference type="SMART" id="SM00388">
    <property type="entry name" value="HisKA"/>
    <property type="match status" value="1"/>
</dbReference>
<sequence>MLDNFDESSRSLRMQAEARLEKTSRTVENLSLPEIKALIHDYQVHQIELEIQNEELRETQKQLELARDRYARLFNDAPVGYLTIDETGIIAQTNETFAAMVGREPSYLSGKALVDFIDSADRSAFYGRFKAFFKNPQGKHLDFRLYGKGGSPAVRCVGRMEKEIHVQPEQNARQHLLLILTDISAQVRAEEALRESEERNRLLSDVTLEGIVIHKNGVARDLNPAMTKLFGYNREELLGVNILELLIHEEDQDIVHSNIVKEYAQPYSIRAVKKSGEFFHAELEARNFETRGEILRVAAVRDISDRKLAEQELAKINEQLQRAIAEKDTFFSIIAHDLKSPISAFTALTKQLLDDGINWTMEDIQTATAILHKSALRLADLLENLLNWAQMQRGLVAYEPMPCRLGDIVRQNVGFLHSIADQKEIMLHNEIADDILVHVDPPMISTVVRNLLSNALKFTRRGGNVWISAERQGAVVKVAVKDDGMGMDENMVSKLFMLNQNIMRLGTEGERPTGLGLILCKEFITKHGCDIWVESKAENGGTTFHFTLPAARSNH</sequence>
<dbReference type="EC" id="2.7.13.3" evidence="2"/>
<dbReference type="CDD" id="cd00075">
    <property type="entry name" value="HATPase"/>
    <property type="match status" value="1"/>
</dbReference>
<name>A0A1G6E8G2_9BACT</name>
<dbReference type="GO" id="GO:0000155">
    <property type="term" value="F:phosphorelay sensor kinase activity"/>
    <property type="evidence" value="ECO:0007669"/>
    <property type="project" value="InterPro"/>
</dbReference>
<evidence type="ECO:0000256" key="1">
    <source>
        <dbReference type="ARBA" id="ARBA00000085"/>
    </source>
</evidence>
<dbReference type="PANTHER" id="PTHR43304">
    <property type="entry name" value="PHYTOCHROME-LIKE PROTEIN CPH1"/>
    <property type="match status" value="1"/>
</dbReference>
<evidence type="ECO:0000259" key="8">
    <source>
        <dbReference type="PROSITE" id="PS50112"/>
    </source>
</evidence>
<evidence type="ECO:0000259" key="9">
    <source>
        <dbReference type="PROSITE" id="PS50113"/>
    </source>
</evidence>
<dbReference type="Gene3D" id="3.30.565.10">
    <property type="entry name" value="Histidine kinase-like ATPase, C-terminal domain"/>
    <property type="match status" value="1"/>
</dbReference>
<comment type="catalytic activity">
    <reaction evidence="1">
        <text>ATP + protein L-histidine = ADP + protein N-phospho-L-histidine.</text>
        <dbReference type="EC" id="2.7.13.3"/>
    </reaction>
</comment>
<dbReference type="CDD" id="cd00082">
    <property type="entry name" value="HisKA"/>
    <property type="match status" value="1"/>
</dbReference>
<dbReference type="InterPro" id="IPR036890">
    <property type="entry name" value="HATPase_C_sf"/>
</dbReference>
<dbReference type="InterPro" id="IPR035965">
    <property type="entry name" value="PAS-like_dom_sf"/>
</dbReference>
<dbReference type="Proteomes" id="UP000198771">
    <property type="component" value="Unassembled WGS sequence"/>
</dbReference>
<dbReference type="NCBIfam" id="TIGR00229">
    <property type="entry name" value="sensory_box"/>
    <property type="match status" value="2"/>
</dbReference>
<dbReference type="InterPro" id="IPR036097">
    <property type="entry name" value="HisK_dim/P_sf"/>
</dbReference>
<dbReference type="InterPro" id="IPR000014">
    <property type="entry name" value="PAS"/>
</dbReference>
<dbReference type="InterPro" id="IPR004358">
    <property type="entry name" value="Sig_transdc_His_kin-like_C"/>
</dbReference>
<dbReference type="GO" id="GO:0006355">
    <property type="term" value="P:regulation of DNA-templated transcription"/>
    <property type="evidence" value="ECO:0007669"/>
    <property type="project" value="InterPro"/>
</dbReference>
<evidence type="ECO:0000259" key="7">
    <source>
        <dbReference type="PROSITE" id="PS50109"/>
    </source>
</evidence>
<dbReference type="PROSITE" id="PS50109">
    <property type="entry name" value="HIS_KIN"/>
    <property type="match status" value="1"/>
</dbReference>
<dbReference type="InterPro" id="IPR003661">
    <property type="entry name" value="HisK_dim/P_dom"/>
</dbReference>
<evidence type="ECO:0000256" key="3">
    <source>
        <dbReference type="ARBA" id="ARBA00022553"/>
    </source>
</evidence>
<proteinExistence type="predicted"/>
<feature type="domain" description="PAS" evidence="8">
    <location>
        <begin position="195"/>
        <end position="259"/>
    </location>
</feature>
<keyword evidence="3" id="KW-0597">Phosphoprotein</keyword>
<feature type="coiled-coil region" evidence="6">
    <location>
        <begin position="42"/>
        <end position="76"/>
    </location>
</feature>
<dbReference type="InterPro" id="IPR003594">
    <property type="entry name" value="HATPase_dom"/>
</dbReference>
<dbReference type="SUPFAM" id="SSF55874">
    <property type="entry name" value="ATPase domain of HSP90 chaperone/DNA topoisomerase II/histidine kinase"/>
    <property type="match status" value="1"/>
</dbReference>
<dbReference type="SUPFAM" id="SSF47384">
    <property type="entry name" value="Homodimeric domain of signal transducing histidine kinase"/>
    <property type="match status" value="1"/>
</dbReference>
<dbReference type="SMART" id="SM00091">
    <property type="entry name" value="PAS"/>
    <property type="match status" value="2"/>
</dbReference>
<keyword evidence="4" id="KW-0808">Transferase</keyword>
<gene>
    <name evidence="10" type="ORF">SAMN05660653_02665</name>
</gene>
<dbReference type="PANTHER" id="PTHR43304:SF1">
    <property type="entry name" value="PAC DOMAIN-CONTAINING PROTEIN"/>
    <property type="match status" value="1"/>
</dbReference>
<protein>
    <recommendedName>
        <fullName evidence="2">histidine kinase</fullName>
        <ecNumber evidence="2">2.7.13.3</ecNumber>
    </recommendedName>
</protein>
<evidence type="ECO:0000313" key="10">
    <source>
        <dbReference type="EMBL" id="SDB53668.1"/>
    </source>
</evidence>
<feature type="domain" description="PAC" evidence="9">
    <location>
        <begin position="265"/>
        <end position="315"/>
    </location>
</feature>
<dbReference type="InterPro" id="IPR013767">
    <property type="entry name" value="PAS_fold"/>
</dbReference>
<dbReference type="Pfam" id="PF00512">
    <property type="entry name" value="HisKA"/>
    <property type="match status" value="1"/>
</dbReference>
<dbReference type="EMBL" id="FMXO01000016">
    <property type="protein sequence ID" value="SDB53668.1"/>
    <property type="molecule type" value="Genomic_DNA"/>
</dbReference>
<dbReference type="AlphaFoldDB" id="A0A1G6E8G2"/>
<dbReference type="PRINTS" id="PR00344">
    <property type="entry name" value="BCTRLSENSOR"/>
</dbReference>
<keyword evidence="6" id="KW-0175">Coiled coil</keyword>
<evidence type="ECO:0000256" key="4">
    <source>
        <dbReference type="ARBA" id="ARBA00022679"/>
    </source>
</evidence>
<feature type="domain" description="PAS" evidence="8">
    <location>
        <begin position="66"/>
        <end position="136"/>
    </location>
</feature>
<dbReference type="Gene3D" id="3.30.450.20">
    <property type="entry name" value="PAS domain"/>
    <property type="match status" value="2"/>
</dbReference>
<dbReference type="SMART" id="SM00387">
    <property type="entry name" value="HATPase_c"/>
    <property type="match status" value="1"/>
</dbReference>
<dbReference type="CDD" id="cd00130">
    <property type="entry name" value="PAS"/>
    <property type="match status" value="2"/>
</dbReference>
<dbReference type="InterPro" id="IPR000700">
    <property type="entry name" value="PAS-assoc_C"/>
</dbReference>
<evidence type="ECO:0000313" key="11">
    <source>
        <dbReference type="Proteomes" id="UP000198771"/>
    </source>
</evidence>
<dbReference type="Pfam" id="PF02518">
    <property type="entry name" value="HATPase_c"/>
    <property type="match status" value="1"/>
</dbReference>
<dbReference type="STRING" id="617002.SAMN05660653_02665"/>
<dbReference type="Pfam" id="PF00989">
    <property type="entry name" value="PAS"/>
    <property type="match status" value="1"/>
</dbReference>
<evidence type="ECO:0000256" key="2">
    <source>
        <dbReference type="ARBA" id="ARBA00012438"/>
    </source>
</evidence>
<dbReference type="PROSITE" id="PS50113">
    <property type="entry name" value="PAC"/>
    <property type="match status" value="1"/>
</dbReference>
<dbReference type="Pfam" id="PF13426">
    <property type="entry name" value="PAS_9"/>
    <property type="match status" value="1"/>
</dbReference>
<keyword evidence="11" id="KW-1185">Reference proteome</keyword>
<dbReference type="InterPro" id="IPR052162">
    <property type="entry name" value="Sensor_kinase/Photoreceptor"/>
</dbReference>
<accession>A0A1G6E8G2</accession>